<dbReference type="InterPro" id="IPR050237">
    <property type="entry name" value="ATP-dep_AMP-bd_enzyme"/>
</dbReference>
<sequence length="568" mass="62794">MERSEQPQRRPWLRHYPAEVPPELDYPDCGIPQLLRDAAAKHPDRPALYFLGKKTAYRRLLADVNRMAAALSSLGIAKGDRVAIMLPNCPQAVTAYFGALSIGAIVVQTNPLYMERELEYQLADSGASAIVTLDLLYPRLSRVRGERPESGPLPELKHVIVTSLKDALPFPKNALYPLKQRKEGFRADIPYGRMGVYAYRRLLAGAAGEPPEVPLDPAADLALLQYTGGTTGRPKGVMLTHRNLVANTVQTAAWCYRTVGGSERFLAALPLFHVFGLTVLMNYSVLRAGLLILLPRFEPDAVIKTIRQKRPNIFPGAPTMYVALNHHQDARTADLSSIEVCISGSAPLPLDVQERFEKLTGGRLIEGYGLTEASPVTHANPIWGLRKIGTIGVPFPDTDAAVVDPATGEPVPAGEIGELVVKGPQVMQGYWQRPEETALALKGGWLHTGDLATMDADGYFTIIDRIKDVIIAGGFNVYPREVEEVLYEHPAVREAAVVGVKDAYRGETVKAFIVLRDGWQVSRPQLDRWCRERLAAYKVPHLYEFRDSLPTSMVGKVLRRKLLEEEES</sequence>
<comment type="caution">
    <text evidence="3">The sequence shown here is derived from an EMBL/GenBank/DDBJ whole genome shotgun (WGS) entry which is preliminary data.</text>
</comment>
<dbReference type="InterPro" id="IPR045851">
    <property type="entry name" value="AMP-bd_C_sf"/>
</dbReference>
<accession>A0ABQ4N5F0</accession>
<organism evidence="3 4">
    <name type="scientific">Paenibacillus cisolokensis</name>
    <dbReference type="NCBI Taxonomy" id="1658519"/>
    <lineage>
        <taxon>Bacteria</taxon>
        <taxon>Bacillati</taxon>
        <taxon>Bacillota</taxon>
        <taxon>Bacilli</taxon>
        <taxon>Bacillales</taxon>
        <taxon>Paenibacillaceae</taxon>
        <taxon>Paenibacillus</taxon>
    </lineage>
</organism>
<dbReference type="PROSITE" id="PS00455">
    <property type="entry name" value="AMP_BINDING"/>
    <property type="match status" value="1"/>
</dbReference>
<proteinExistence type="predicted"/>
<dbReference type="InterPro" id="IPR020845">
    <property type="entry name" value="AMP-binding_CS"/>
</dbReference>
<dbReference type="Gene3D" id="3.30.300.30">
    <property type="match status" value="1"/>
</dbReference>
<dbReference type="InterPro" id="IPR025110">
    <property type="entry name" value="AMP-bd_C"/>
</dbReference>
<evidence type="ECO:0000313" key="4">
    <source>
        <dbReference type="Proteomes" id="UP000680304"/>
    </source>
</evidence>
<dbReference type="Gene3D" id="3.40.50.12780">
    <property type="entry name" value="N-terminal domain of ligase-like"/>
    <property type="match status" value="1"/>
</dbReference>
<evidence type="ECO:0000259" key="2">
    <source>
        <dbReference type="Pfam" id="PF13193"/>
    </source>
</evidence>
<dbReference type="Pfam" id="PF00501">
    <property type="entry name" value="AMP-binding"/>
    <property type="match status" value="1"/>
</dbReference>
<protein>
    <submittedName>
        <fullName evidence="3">Long-chain-fatty-acid--CoA ligase</fullName>
    </submittedName>
</protein>
<reference evidence="3 4" key="1">
    <citation type="submission" date="2021-04" db="EMBL/GenBank/DDBJ databases">
        <title>Draft genome sequence of Paenibacillus cisolokensis, LC2-13A.</title>
        <authorList>
            <person name="Uke A."/>
            <person name="Chhe C."/>
            <person name="Baramee S."/>
            <person name="Kosugi A."/>
        </authorList>
    </citation>
    <scope>NUCLEOTIDE SEQUENCE [LARGE SCALE GENOMIC DNA]</scope>
    <source>
        <strain evidence="3 4">LC2-13A</strain>
    </source>
</reference>
<gene>
    <name evidence="3" type="primary">lcfA</name>
    <name evidence="3" type="ORF">PACILC2_20120</name>
</gene>
<dbReference type="Proteomes" id="UP000680304">
    <property type="component" value="Unassembled WGS sequence"/>
</dbReference>
<feature type="domain" description="AMP-dependent synthetase/ligase" evidence="1">
    <location>
        <begin position="36"/>
        <end position="431"/>
    </location>
</feature>
<dbReference type="PANTHER" id="PTHR43767:SF9">
    <property type="entry name" value="LONG-CHAIN-FATTY-ACID--COA LIGASE"/>
    <property type="match status" value="1"/>
</dbReference>
<dbReference type="Pfam" id="PF13193">
    <property type="entry name" value="AMP-binding_C"/>
    <property type="match status" value="1"/>
</dbReference>
<dbReference type="InterPro" id="IPR042099">
    <property type="entry name" value="ANL_N_sf"/>
</dbReference>
<dbReference type="PANTHER" id="PTHR43767">
    <property type="entry name" value="LONG-CHAIN-FATTY-ACID--COA LIGASE"/>
    <property type="match status" value="1"/>
</dbReference>
<name>A0ABQ4N5F0_9BACL</name>
<keyword evidence="3" id="KW-0436">Ligase</keyword>
<dbReference type="RefSeq" id="WP_213528603.1">
    <property type="nucleotide sequence ID" value="NZ_BOVJ01000063.1"/>
</dbReference>
<evidence type="ECO:0000313" key="3">
    <source>
        <dbReference type="EMBL" id="GIQ63444.1"/>
    </source>
</evidence>
<dbReference type="EMBL" id="BOVJ01000063">
    <property type="protein sequence ID" value="GIQ63444.1"/>
    <property type="molecule type" value="Genomic_DNA"/>
</dbReference>
<dbReference type="GO" id="GO:0016874">
    <property type="term" value="F:ligase activity"/>
    <property type="evidence" value="ECO:0007669"/>
    <property type="project" value="UniProtKB-KW"/>
</dbReference>
<dbReference type="InterPro" id="IPR000873">
    <property type="entry name" value="AMP-dep_synth/lig_dom"/>
</dbReference>
<evidence type="ECO:0000259" key="1">
    <source>
        <dbReference type="Pfam" id="PF00501"/>
    </source>
</evidence>
<feature type="domain" description="AMP-binding enzyme C-terminal" evidence="2">
    <location>
        <begin position="481"/>
        <end position="556"/>
    </location>
</feature>
<keyword evidence="4" id="KW-1185">Reference proteome</keyword>
<dbReference type="SUPFAM" id="SSF56801">
    <property type="entry name" value="Acetyl-CoA synthetase-like"/>
    <property type="match status" value="1"/>
</dbReference>
<dbReference type="CDD" id="cd05936">
    <property type="entry name" value="FC-FACS_FadD_like"/>
    <property type="match status" value="1"/>
</dbReference>